<reference evidence="1 2" key="1">
    <citation type="submission" date="2018-06" db="EMBL/GenBank/DDBJ databases">
        <title>Genomic Encyclopedia of Archaeal and Bacterial Type Strains, Phase II (KMG-II): from individual species to whole genera.</title>
        <authorList>
            <person name="Goeker M."/>
        </authorList>
    </citation>
    <scope>NUCLEOTIDE SEQUENCE [LARGE SCALE GENOMIC DNA]</scope>
    <source>
        <strain evidence="1 2">DSM 18710</strain>
    </source>
</reference>
<proteinExistence type="predicted"/>
<accession>A0ABX9DS35</accession>
<organism evidence="1 2">
    <name type="scientific">Prevotella pallens</name>
    <dbReference type="NCBI Taxonomy" id="60133"/>
    <lineage>
        <taxon>Bacteria</taxon>
        <taxon>Pseudomonadati</taxon>
        <taxon>Bacteroidota</taxon>
        <taxon>Bacteroidia</taxon>
        <taxon>Bacteroidales</taxon>
        <taxon>Prevotellaceae</taxon>
        <taxon>Prevotella</taxon>
    </lineage>
</organism>
<gene>
    <name evidence="1" type="ORF">BC673_11746</name>
</gene>
<evidence type="ECO:0000313" key="2">
    <source>
        <dbReference type="Proteomes" id="UP000249852"/>
    </source>
</evidence>
<dbReference type="EMBL" id="QLTQ01000017">
    <property type="protein sequence ID" value="RAS44317.1"/>
    <property type="molecule type" value="Genomic_DNA"/>
</dbReference>
<comment type="caution">
    <text evidence="1">The sequence shown here is derived from an EMBL/GenBank/DDBJ whole genome shotgun (WGS) entry which is preliminary data.</text>
</comment>
<sequence>MPLNFFLIIMKVVSKTHLGNNRWSGDDELKMKAMVAADFSELLNHDYVEGLRWTSTKTDLVELSHLVWETGLLLDSHGIPMSFCTIVRCICAVLNVVPPDNPSSVLDKLRRRKNIRVRPIVERYMLLYSEQGILHPMRLDIKRRRVRYV</sequence>
<keyword evidence="2" id="KW-1185">Reference proteome</keyword>
<dbReference type="Proteomes" id="UP000249852">
    <property type="component" value="Unassembled WGS sequence"/>
</dbReference>
<name>A0ABX9DS35_9BACT</name>
<protein>
    <submittedName>
        <fullName evidence="1">Uncharacterized protein</fullName>
    </submittedName>
</protein>
<evidence type="ECO:0000313" key="1">
    <source>
        <dbReference type="EMBL" id="RAS44317.1"/>
    </source>
</evidence>